<feature type="non-terminal residue" evidence="1">
    <location>
        <position position="44"/>
    </location>
</feature>
<dbReference type="EMBL" id="LXQA010583222">
    <property type="protein sequence ID" value="MCI60532.1"/>
    <property type="molecule type" value="Genomic_DNA"/>
</dbReference>
<sequence length="44" mass="4893">MDGNDSKGWETMVATMECHVVERAKCNGGLVYNTSCRNGELTRE</sequence>
<protein>
    <submittedName>
        <fullName evidence="1">Uncharacterized protein</fullName>
    </submittedName>
</protein>
<keyword evidence="2" id="KW-1185">Reference proteome</keyword>
<evidence type="ECO:0000313" key="1">
    <source>
        <dbReference type="EMBL" id="MCI60532.1"/>
    </source>
</evidence>
<dbReference type="Proteomes" id="UP000265520">
    <property type="component" value="Unassembled WGS sequence"/>
</dbReference>
<accession>A0A392THV5</accession>
<proteinExistence type="predicted"/>
<dbReference type="AlphaFoldDB" id="A0A392THV5"/>
<name>A0A392THV5_9FABA</name>
<comment type="caution">
    <text evidence="1">The sequence shown here is derived from an EMBL/GenBank/DDBJ whole genome shotgun (WGS) entry which is preliminary data.</text>
</comment>
<reference evidence="1 2" key="1">
    <citation type="journal article" date="2018" name="Front. Plant Sci.">
        <title>Red Clover (Trifolium pratense) and Zigzag Clover (T. medium) - A Picture of Genomic Similarities and Differences.</title>
        <authorList>
            <person name="Dluhosova J."/>
            <person name="Istvanek J."/>
            <person name="Nedelnik J."/>
            <person name="Repkova J."/>
        </authorList>
    </citation>
    <scope>NUCLEOTIDE SEQUENCE [LARGE SCALE GENOMIC DNA]</scope>
    <source>
        <strain evidence="2">cv. 10/8</strain>
        <tissue evidence="1">Leaf</tissue>
    </source>
</reference>
<evidence type="ECO:0000313" key="2">
    <source>
        <dbReference type="Proteomes" id="UP000265520"/>
    </source>
</evidence>
<organism evidence="1 2">
    <name type="scientific">Trifolium medium</name>
    <dbReference type="NCBI Taxonomy" id="97028"/>
    <lineage>
        <taxon>Eukaryota</taxon>
        <taxon>Viridiplantae</taxon>
        <taxon>Streptophyta</taxon>
        <taxon>Embryophyta</taxon>
        <taxon>Tracheophyta</taxon>
        <taxon>Spermatophyta</taxon>
        <taxon>Magnoliopsida</taxon>
        <taxon>eudicotyledons</taxon>
        <taxon>Gunneridae</taxon>
        <taxon>Pentapetalae</taxon>
        <taxon>rosids</taxon>
        <taxon>fabids</taxon>
        <taxon>Fabales</taxon>
        <taxon>Fabaceae</taxon>
        <taxon>Papilionoideae</taxon>
        <taxon>50 kb inversion clade</taxon>
        <taxon>NPAAA clade</taxon>
        <taxon>Hologalegina</taxon>
        <taxon>IRL clade</taxon>
        <taxon>Trifolieae</taxon>
        <taxon>Trifolium</taxon>
    </lineage>
</organism>